<dbReference type="AlphaFoldDB" id="E5XR22"/>
<dbReference type="OrthoDB" id="581838at2"/>
<dbReference type="RefSeq" id="WP_007469854.1">
    <property type="nucleotide sequence ID" value="NZ_KI391953.1"/>
</dbReference>
<evidence type="ECO:0000313" key="2">
    <source>
        <dbReference type="Proteomes" id="UP000004816"/>
    </source>
</evidence>
<evidence type="ECO:0000313" key="1">
    <source>
        <dbReference type="EMBL" id="EFV13215.1"/>
    </source>
</evidence>
<dbReference type="eggNOG" id="COG3832">
    <property type="taxonomic scope" value="Bacteria"/>
</dbReference>
<evidence type="ECO:0008006" key="3">
    <source>
        <dbReference type="Google" id="ProtNLM"/>
    </source>
</evidence>
<dbReference type="HOGENOM" id="CLU_106644_0_0_11"/>
<comment type="caution">
    <text evidence="1">The sequence shown here is derived from an EMBL/GenBank/DDBJ whole genome shotgun (WGS) entry which is preliminary data.</text>
</comment>
<dbReference type="SUPFAM" id="SSF55961">
    <property type="entry name" value="Bet v1-like"/>
    <property type="match status" value="1"/>
</dbReference>
<proteinExistence type="predicted"/>
<keyword evidence="2" id="KW-1185">Reference proteome</keyword>
<dbReference type="EMBL" id="ACZI02000002">
    <property type="protein sequence ID" value="EFV13215.1"/>
    <property type="molecule type" value="Genomic_DNA"/>
</dbReference>
<dbReference type="Gene3D" id="3.30.530.20">
    <property type="match status" value="1"/>
</dbReference>
<dbReference type="STRING" id="679197.HMPREF9336_01944"/>
<dbReference type="Pfam" id="PF10604">
    <property type="entry name" value="Polyketide_cyc2"/>
    <property type="match status" value="1"/>
</dbReference>
<dbReference type="CDD" id="cd07821">
    <property type="entry name" value="PYR_PYL_RCAR_like"/>
    <property type="match status" value="1"/>
</dbReference>
<reference evidence="1 2" key="1">
    <citation type="journal article" date="2011" name="Stand. Genomic Sci.">
        <title>High quality draft genome sequence of Segniliparus rugosus CDC 945(T)= (ATCC BAA-974(T)).</title>
        <authorList>
            <person name="Earl A.M."/>
            <person name="Desjardins C.A."/>
            <person name="Fitzgerald M.G."/>
            <person name="Arachchi H.M."/>
            <person name="Zeng Q."/>
            <person name="Mehta T."/>
            <person name="Griggs A."/>
            <person name="Birren B.W."/>
            <person name="Toney N.C."/>
            <person name="Carr J."/>
            <person name="Posey J."/>
            <person name="Butler W.R."/>
        </authorList>
    </citation>
    <scope>NUCLEOTIDE SEQUENCE [LARGE SCALE GENOMIC DNA]</scope>
    <source>
        <strain evidence="2">ATCC BAA-974 / DSM 45345 / CCUG 50838 / CIP 108380 / JCM 13579 / CDC 945</strain>
    </source>
</reference>
<dbReference type="InterPro" id="IPR019587">
    <property type="entry name" value="Polyketide_cyclase/dehydratase"/>
</dbReference>
<gene>
    <name evidence="1" type="ORF">HMPREF9336_01944</name>
</gene>
<dbReference type="Proteomes" id="UP000004816">
    <property type="component" value="Unassembled WGS sequence"/>
</dbReference>
<protein>
    <recommendedName>
        <fullName evidence="3">Polyketide cyclase / dehydrase and lipid transport</fullName>
    </recommendedName>
</protein>
<sequence>MPYAFFAKRRFQATEPVSAESYPEFVERAQYCVVSEAEYPYSVEQVWGAISGERMWSWLPTCWGPRYPAGGGAPGVVRDWQMYVFDWLYYSQHERILHWEPLRKIAYTVDNATLPFFGSWLEEYLIEPTADGKGTRLRWTWAMKIRFIGWLPLRWLAPILRPIFEFALRGVIREIEGGPMSAPKPTSA</sequence>
<dbReference type="InterPro" id="IPR023393">
    <property type="entry name" value="START-like_dom_sf"/>
</dbReference>
<accession>E5XR22</accession>
<organism evidence="1 2">
    <name type="scientific">Segniliparus rugosus (strain ATCC BAA-974 / DSM 45345 / CCUG 50838 / CIP 108380 / JCM 13579 / CDC 945)</name>
    <dbReference type="NCBI Taxonomy" id="679197"/>
    <lineage>
        <taxon>Bacteria</taxon>
        <taxon>Bacillati</taxon>
        <taxon>Actinomycetota</taxon>
        <taxon>Actinomycetes</taxon>
        <taxon>Mycobacteriales</taxon>
        <taxon>Segniliparaceae</taxon>
        <taxon>Segniliparus</taxon>
    </lineage>
</organism>
<name>E5XR22_SEGRC</name>